<dbReference type="KEGG" id="ccm:Ccan_10250"/>
<proteinExistence type="predicted"/>
<keyword evidence="2" id="KW-1185">Reference proteome</keyword>
<dbReference type="HOGENOM" id="CLU_3197489_0_0_10"/>
<gene>
    <name evidence="1" type="ordered locus">Ccan_10250</name>
</gene>
<evidence type="ECO:0000313" key="2">
    <source>
        <dbReference type="Proteomes" id="UP000008895"/>
    </source>
</evidence>
<name>F9YV96_CAPCC</name>
<reference evidence="1 2" key="1">
    <citation type="journal article" date="2011" name="J. Bacteriol.">
        <title>Complete genome sequence of the dog commensal and human pathogen Capnocytophaga canimorsus strain 5.</title>
        <authorList>
            <person name="Manfredi P."/>
            <person name="Pagni M."/>
            <person name="Cornelis G.R."/>
        </authorList>
    </citation>
    <scope>NUCLEOTIDE SEQUENCE [LARGE SCALE GENOMIC DNA]</scope>
    <source>
        <strain evidence="2">5</strain>
    </source>
</reference>
<dbReference type="AlphaFoldDB" id="F9YV96"/>
<dbReference type="Proteomes" id="UP000008895">
    <property type="component" value="Chromosome"/>
</dbReference>
<sequence>MKKIIIKNSPKKIPSLGNFLAKYQTTFEFTVIIIGCFHLAQQQRT</sequence>
<organism evidence="1 2">
    <name type="scientific">Capnocytophaga canimorsus (strain 5)</name>
    <dbReference type="NCBI Taxonomy" id="860228"/>
    <lineage>
        <taxon>Bacteria</taxon>
        <taxon>Pseudomonadati</taxon>
        <taxon>Bacteroidota</taxon>
        <taxon>Flavobacteriia</taxon>
        <taxon>Flavobacteriales</taxon>
        <taxon>Flavobacteriaceae</taxon>
        <taxon>Capnocytophaga</taxon>
    </lineage>
</organism>
<evidence type="ECO:0000313" key="1">
    <source>
        <dbReference type="EMBL" id="AEK23141.1"/>
    </source>
</evidence>
<dbReference type="STRING" id="860228.Ccan_10250"/>
<protein>
    <submittedName>
        <fullName evidence="1">Uncharacterized protein</fullName>
    </submittedName>
</protein>
<accession>F9YV96</accession>
<dbReference type="EMBL" id="CP002113">
    <property type="protein sequence ID" value="AEK23141.1"/>
    <property type="molecule type" value="Genomic_DNA"/>
</dbReference>